<evidence type="ECO:0000259" key="7">
    <source>
        <dbReference type="PROSITE" id="PS50045"/>
    </source>
</evidence>
<dbReference type="InterPro" id="IPR027417">
    <property type="entry name" value="P-loop_NTPase"/>
</dbReference>
<dbReference type="PROSITE" id="PS00688">
    <property type="entry name" value="SIGMA54_INTERACT_3"/>
    <property type="match status" value="1"/>
</dbReference>
<dbReference type="InterPro" id="IPR003593">
    <property type="entry name" value="AAA+_ATPase"/>
</dbReference>
<dbReference type="PROSITE" id="PS50045">
    <property type="entry name" value="SIGMA54_INTERACT_4"/>
    <property type="match status" value="1"/>
</dbReference>
<evidence type="ECO:0000256" key="3">
    <source>
        <dbReference type="ARBA" id="ARBA00023015"/>
    </source>
</evidence>
<dbReference type="Pfam" id="PF00158">
    <property type="entry name" value="Sigma54_activat"/>
    <property type="match status" value="1"/>
</dbReference>
<protein>
    <submittedName>
        <fullName evidence="9">Response regulator</fullName>
    </submittedName>
</protein>
<dbReference type="InterPro" id="IPR009057">
    <property type="entry name" value="Homeodomain-like_sf"/>
</dbReference>
<dbReference type="PROSITE" id="PS50110">
    <property type="entry name" value="RESPONSE_REGULATORY"/>
    <property type="match status" value="1"/>
</dbReference>
<dbReference type="PANTHER" id="PTHR32071:SF123">
    <property type="entry name" value="DNA-BINDING TRANSCRIPTIONAL ACTIVATOR HYFR-RELATED"/>
    <property type="match status" value="1"/>
</dbReference>
<evidence type="ECO:0000256" key="1">
    <source>
        <dbReference type="ARBA" id="ARBA00022741"/>
    </source>
</evidence>
<dbReference type="InterPro" id="IPR002078">
    <property type="entry name" value="Sigma_54_int"/>
</dbReference>
<dbReference type="AlphaFoldDB" id="A0A4Q2UQS4"/>
<name>A0A4Q2UQS4_9BACT</name>
<proteinExistence type="predicted"/>
<dbReference type="Proteomes" id="UP000290407">
    <property type="component" value="Unassembled WGS sequence"/>
</dbReference>
<evidence type="ECO:0000259" key="8">
    <source>
        <dbReference type="PROSITE" id="PS50110"/>
    </source>
</evidence>
<dbReference type="GO" id="GO:0006355">
    <property type="term" value="P:regulation of DNA-templated transcription"/>
    <property type="evidence" value="ECO:0007669"/>
    <property type="project" value="InterPro"/>
</dbReference>
<dbReference type="Pfam" id="PF00072">
    <property type="entry name" value="Response_reg"/>
    <property type="match status" value="1"/>
</dbReference>
<keyword evidence="1" id="KW-0547">Nucleotide-binding</keyword>
<dbReference type="PROSITE" id="PS00675">
    <property type="entry name" value="SIGMA54_INTERACT_1"/>
    <property type="match status" value="1"/>
</dbReference>
<dbReference type="GO" id="GO:0005524">
    <property type="term" value="F:ATP binding"/>
    <property type="evidence" value="ECO:0007669"/>
    <property type="project" value="UniProtKB-KW"/>
</dbReference>
<dbReference type="GO" id="GO:0000160">
    <property type="term" value="P:phosphorelay signal transduction system"/>
    <property type="evidence" value="ECO:0007669"/>
    <property type="project" value="InterPro"/>
</dbReference>
<evidence type="ECO:0000256" key="6">
    <source>
        <dbReference type="PROSITE-ProRule" id="PRU00169"/>
    </source>
</evidence>
<dbReference type="InterPro" id="IPR058031">
    <property type="entry name" value="AAA_lid_NorR"/>
</dbReference>
<dbReference type="SUPFAM" id="SSF46689">
    <property type="entry name" value="Homeodomain-like"/>
    <property type="match status" value="1"/>
</dbReference>
<evidence type="ECO:0000256" key="2">
    <source>
        <dbReference type="ARBA" id="ARBA00022840"/>
    </source>
</evidence>
<accession>A0A4Q2UQS4</accession>
<reference evidence="9 10" key="1">
    <citation type="submission" date="2019-01" db="EMBL/GenBank/DDBJ databases">
        <title>Spirosoma flava sp. nov., a propanil-degrading bacterium isolated from herbicide-contaminated soil.</title>
        <authorList>
            <person name="Zhang L."/>
            <person name="Jiang J.-D."/>
        </authorList>
    </citation>
    <scope>NUCLEOTIDE SEQUENCE [LARGE SCALE GENOMIC DNA]</scope>
    <source>
        <strain evidence="9 10">TY50</strain>
    </source>
</reference>
<feature type="domain" description="Sigma-54 factor interaction" evidence="7">
    <location>
        <begin position="345"/>
        <end position="574"/>
    </location>
</feature>
<keyword evidence="4" id="KW-0238">DNA-binding</keyword>
<evidence type="ECO:0000256" key="4">
    <source>
        <dbReference type="ARBA" id="ARBA00023125"/>
    </source>
</evidence>
<dbReference type="InterPro" id="IPR025943">
    <property type="entry name" value="Sigma_54_int_dom_ATP-bd_2"/>
</dbReference>
<dbReference type="FunFam" id="3.40.50.300:FF:000006">
    <property type="entry name" value="DNA-binding transcriptional regulator NtrC"/>
    <property type="match status" value="1"/>
</dbReference>
<dbReference type="InterPro" id="IPR011006">
    <property type="entry name" value="CheY-like_superfamily"/>
</dbReference>
<keyword evidence="2" id="KW-0067">ATP-binding</keyword>
<dbReference type="CDD" id="cd00009">
    <property type="entry name" value="AAA"/>
    <property type="match status" value="1"/>
</dbReference>
<keyword evidence="6" id="KW-0597">Phosphoprotein</keyword>
<dbReference type="InterPro" id="IPR025944">
    <property type="entry name" value="Sigma_54_int_dom_CS"/>
</dbReference>
<dbReference type="InterPro" id="IPR002197">
    <property type="entry name" value="HTH_Fis"/>
</dbReference>
<evidence type="ECO:0000313" key="10">
    <source>
        <dbReference type="Proteomes" id="UP000290407"/>
    </source>
</evidence>
<dbReference type="SUPFAM" id="SSF52172">
    <property type="entry name" value="CheY-like"/>
    <property type="match status" value="1"/>
</dbReference>
<dbReference type="SMART" id="SM00448">
    <property type="entry name" value="REC"/>
    <property type="match status" value="1"/>
</dbReference>
<dbReference type="CDD" id="cd17534">
    <property type="entry name" value="REC_DC-like"/>
    <property type="match status" value="1"/>
</dbReference>
<dbReference type="Gene3D" id="1.10.8.60">
    <property type="match status" value="1"/>
</dbReference>
<dbReference type="Gene3D" id="3.40.50.2300">
    <property type="match status" value="1"/>
</dbReference>
<dbReference type="SMART" id="SM00382">
    <property type="entry name" value="AAA"/>
    <property type="match status" value="1"/>
</dbReference>
<dbReference type="SUPFAM" id="SSF52540">
    <property type="entry name" value="P-loop containing nucleoside triphosphate hydrolases"/>
    <property type="match status" value="1"/>
</dbReference>
<evidence type="ECO:0000313" key="9">
    <source>
        <dbReference type="EMBL" id="RYC71796.1"/>
    </source>
</evidence>
<dbReference type="EMBL" id="SBLB01000001">
    <property type="protein sequence ID" value="RYC71796.1"/>
    <property type="molecule type" value="Genomic_DNA"/>
</dbReference>
<gene>
    <name evidence="9" type="ORF">EQG79_06620</name>
</gene>
<dbReference type="InterPro" id="IPR001789">
    <property type="entry name" value="Sig_transdc_resp-reg_receiver"/>
</dbReference>
<feature type="modified residue" description="4-aspartylphosphate" evidence="6">
    <location>
        <position position="66"/>
    </location>
</feature>
<sequence>MQPSIGLPLSSTSFCKLLIVEDEYIIANDLELILLQAGYSIIGIADSVAEALTFMEQEQPDIVLLDIYLKGNETGIDLAKQLEGRGIPFIYISANDNRRVLEAVKATQPIGYIVKPFREKDILTTLEISRYRQAHSAELRLREEKALQIALTDALSEPVSWEQKLLSAARVFQPHVPFDFLTVSYQKNGTAHSFNFYRVGFDEYQIPSLDDLRQVTSTTVGELAQAPADSVADGPTRYSADTFAALGKRNRQVQALAAAFRLESALVMPLHVGQIDRFVITFMSRTADTYQSRHNNLLERLEQPIVLMLERVFAFEEVARLSEQLKRENTYLQEEVKTLVNFEEIIGRSQRLLQVFDQVTQVANTDTTVLILGESGTGKELIARALHNLSARKDKILVKINCAALPATLIESELFGHEKGAFTGAFEKRIGKFELAQGGTIFLDEIGEMPLELQAKLLRVLQEKEIERLGGKTLIRTNVRVIAATNRQLEKEVAEGRFRMDLYFRLATFPITLPSLRERPGDIPLLAQFFAQKSARKLGKPYHGISDAALNELIRHNWPGNIRELENVIEQAVIINDGYTPLSLGRPLVNSLLAMSCPVSQVPSASDYPAQGQSAMSAPRDLQDVKQIQQDTEREYILSVLKQTNGRIRGSGGAAERLNLKPTTLEYRMEKLGIRKVLATQFPTASSGDR</sequence>
<dbReference type="Gene3D" id="3.40.50.300">
    <property type="entry name" value="P-loop containing nucleotide triphosphate hydrolases"/>
    <property type="match status" value="1"/>
</dbReference>
<keyword evidence="5" id="KW-0804">Transcription</keyword>
<dbReference type="InterPro" id="IPR025662">
    <property type="entry name" value="Sigma_54_int_dom_ATP-bd_1"/>
</dbReference>
<feature type="domain" description="Response regulatory" evidence="8">
    <location>
        <begin position="16"/>
        <end position="130"/>
    </location>
</feature>
<keyword evidence="3" id="KW-0805">Transcription regulation</keyword>
<comment type="caution">
    <text evidence="9">The sequence shown here is derived from an EMBL/GenBank/DDBJ whole genome shotgun (WGS) entry which is preliminary data.</text>
</comment>
<dbReference type="PROSITE" id="PS00676">
    <property type="entry name" value="SIGMA54_INTERACT_2"/>
    <property type="match status" value="1"/>
</dbReference>
<evidence type="ECO:0000256" key="5">
    <source>
        <dbReference type="ARBA" id="ARBA00023163"/>
    </source>
</evidence>
<dbReference type="Pfam" id="PF25601">
    <property type="entry name" value="AAA_lid_14"/>
    <property type="match status" value="1"/>
</dbReference>
<dbReference type="Pfam" id="PF02954">
    <property type="entry name" value="HTH_8"/>
    <property type="match status" value="1"/>
</dbReference>
<dbReference type="GO" id="GO:0043565">
    <property type="term" value="F:sequence-specific DNA binding"/>
    <property type="evidence" value="ECO:0007669"/>
    <property type="project" value="InterPro"/>
</dbReference>
<dbReference type="RefSeq" id="WP_129600794.1">
    <property type="nucleotide sequence ID" value="NZ_SBLB01000001.1"/>
</dbReference>
<organism evidence="9 10">
    <name type="scientific">Spirosoma sordidisoli</name>
    <dbReference type="NCBI Taxonomy" id="2502893"/>
    <lineage>
        <taxon>Bacteria</taxon>
        <taxon>Pseudomonadati</taxon>
        <taxon>Bacteroidota</taxon>
        <taxon>Cytophagia</taxon>
        <taxon>Cytophagales</taxon>
        <taxon>Cytophagaceae</taxon>
        <taxon>Spirosoma</taxon>
    </lineage>
</organism>
<keyword evidence="10" id="KW-1185">Reference proteome</keyword>
<dbReference type="Gene3D" id="1.10.10.60">
    <property type="entry name" value="Homeodomain-like"/>
    <property type="match status" value="1"/>
</dbReference>
<dbReference type="PANTHER" id="PTHR32071">
    <property type="entry name" value="TRANSCRIPTIONAL REGULATORY PROTEIN"/>
    <property type="match status" value="1"/>
</dbReference>